<proteinExistence type="predicted"/>
<sequence>MSYYIFNIEEEAGMLRAILKGINDSQCGWKHDKRNFVPSTLSDAAASLSQQDYFRGNKETWCKI</sequence>
<gene>
    <name evidence="1" type="ORF">PsorP6_012504</name>
</gene>
<reference evidence="1 2" key="1">
    <citation type="journal article" date="2022" name="bioRxiv">
        <title>The genome of the oomycete Peronosclerospora sorghi, a cosmopolitan pathogen of maize and sorghum, is inflated with dispersed pseudogenes.</title>
        <authorList>
            <person name="Fletcher K."/>
            <person name="Martin F."/>
            <person name="Isakeit T."/>
            <person name="Cavanaugh K."/>
            <person name="Magill C."/>
            <person name="Michelmore R."/>
        </authorList>
    </citation>
    <scope>NUCLEOTIDE SEQUENCE [LARGE SCALE GENOMIC DNA]</scope>
    <source>
        <strain evidence="1">P6</strain>
    </source>
</reference>
<keyword evidence="2" id="KW-1185">Reference proteome</keyword>
<comment type="caution">
    <text evidence="1">The sequence shown here is derived from an EMBL/GenBank/DDBJ whole genome shotgun (WGS) entry which is preliminary data.</text>
</comment>
<dbReference type="EMBL" id="CM047592">
    <property type="protein sequence ID" value="KAI9918017.1"/>
    <property type="molecule type" value="Genomic_DNA"/>
</dbReference>
<accession>A0ACC0WHF1</accession>
<evidence type="ECO:0000313" key="2">
    <source>
        <dbReference type="Proteomes" id="UP001163321"/>
    </source>
</evidence>
<evidence type="ECO:0000313" key="1">
    <source>
        <dbReference type="EMBL" id="KAI9918017.1"/>
    </source>
</evidence>
<dbReference type="Proteomes" id="UP001163321">
    <property type="component" value="Chromosome 13"/>
</dbReference>
<organism evidence="1 2">
    <name type="scientific">Peronosclerospora sorghi</name>
    <dbReference type="NCBI Taxonomy" id="230839"/>
    <lineage>
        <taxon>Eukaryota</taxon>
        <taxon>Sar</taxon>
        <taxon>Stramenopiles</taxon>
        <taxon>Oomycota</taxon>
        <taxon>Peronosporomycetes</taxon>
        <taxon>Peronosporales</taxon>
        <taxon>Peronosporaceae</taxon>
        <taxon>Peronosclerospora</taxon>
    </lineage>
</organism>
<name>A0ACC0WHF1_9STRA</name>
<protein>
    <submittedName>
        <fullName evidence="1">Uncharacterized protein</fullName>
    </submittedName>
</protein>